<accession>A0A0D2J652</accession>
<evidence type="ECO:0000313" key="2">
    <source>
        <dbReference type="Proteomes" id="UP000032233"/>
    </source>
</evidence>
<sequence>MKKFRPSNFELNEHGFTTGLGKHDMHRYGDAESRFNHRIDLNFGRVLFNFIQGLKIESK</sequence>
<dbReference type="AlphaFoldDB" id="A0A0D2J652"/>
<dbReference type="InParanoid" id="A0A0D2J652"/>
<comment type="caution">
    <text evidence="1">The sequence shown here is derived from an EMBL/GenBank/DDBJ whole genome shotgun (WGS) entry which is preliminary data.</text>
</comment>
<reference evidence="1 2" key="1">
    <citation type="submission" date="2013-11" db="EMBL/GenBank/DDBJ databases">
        <title>Metagenomic analysis of a methanogenic consortium involved in long chain n-alkane degradation.</title>
        <authorList>
            <person name="Davidova I.A."/>
            <person name="Callaghan A.V."/>
            <person name="Wawrik B."/>
            <person name="Pruitt S."/>
            <person name="Marks C."/>
            <person name="Duncan K.E."/>
            <person name="Suflita J.M."/>
        </authorList>
    </citation>
    <scope>NUCLEOTIDE SEQUENCE [LARGE SCALE GENOMIC DNA]</scope>
    <source>
        <strain evidence="1 2">SPR</strain>
    </source>
</reference>
<proteinExistence type="predicted"/>
<dbReference type="Proteomes" id="UP000032233">
    <property type="component" value="Unassembled WGS sequence"/>
</dbReference>
<name>A0A0D2J652_9BACT</name>
<gene>
    <name evidence="1" type="ORF">X474_25195</name>
</gene>
<protein>
    <submittedName>
        <fullName evidence="1">Uncharacterized protein</fullName>
    </submittedName>
</protein>
<dbReference type="STRING" id="1429043.X474_25195"/>
<keyword evidence="2" id="KW-1185">Reference proteome</keyword>
<evidence type="ECO:0000313" key="1">
    <source>
        <dbReference type="EMBL" id="KIX11191.1"/>
    </source>
</evidence>
<organism evidence="1 2">
    <name type="scientific">Dethiosulfatarculus sandiegensis</name>
    <dbReference type="NCBI Taxonomy" id="1429043"/>
    <lineage>
        <taxon>Bacteria</taxon>
        <taxon>Pseudomonadati</taxon>
        <taxon>Thermodesulfobacteriota</taxon>
        <taxon>Desulfarculia</taxon>
        <taxon>Desulfarculales</taxon>
        <taxon>Desulfarculaceae</taxon>
        <taxon>Dethiosulfatarculus</taxon>
    </lineage>
</organism>
<dbReference type="EMBL" id="AZAC01000067">
    <property type="protein sequence ID" value="KIX11191.1"/>
    <property type="molecule type" value="Genomic_DNA"/>
</dbReference>